<evidence type="ECO:0000259" key="1">
    <source>
        <dbReference type="Pfam" id="PF13640"/>
    </source>
</evidence>
<feature type="domain" description="Prolyl 4-hydroxylase alpha subunit Fe(2+) 2OG dioxygenase" evidence="1">
    <location>
        <begin position="49"/>
        <end position="129"/>
    </location>
</feature>
<dbReference type="Proteomes" id="UP000031535">
    <property type="component" value="Unassembled WGS sequence"/>
</dbReference>
<evidence type="ECO:0000313" key="3">
    <source>
        <dbReference type="Proteomes" id="UP000031535"/>
    </source>
</evidence>
<gene>
    <name evidence="2" type="ORF">UCMB321_0633</name>
</gene>
<keyword evidence="3" id="KW-1185">Reference proteome</keyword>
<sequence>MATVRYGGDFAKLIDELKGDAFRQVIAEKFAMDLTDKPVMITVRGQSDHKDGRIHTDSKSKLITVLLYMNEDWQPDGGRLRLLNNEHDLDDYFAEIPPAAGTMLLFKVTENGWHGHKTFIGTRKVLQLNYVIDEAALNKHAVRHKFSAKFKAWRRRLLGKKTS</sequence>
<name>A0A0C2IL86_9PSED</name>
<dbReference type="PATRIC" id="fig|226910.6.peg.631"/>
<evidence type="ECO:0000313" key="2">
    <source>
        <dbReference type="EMBL" id="KIH85657.1"/>
    </source>
</evidence>
<proteinExistence type="predicted"/>
<comment type="caution">
    <text evidence="2">The sequence shown here is derived from an EMBL/GenBank/DDBJ whole genome shotgun (WGS) entry which is preliminary data.</text>
</comment>
<dbReference type="EMBL" id="JXDG01000005">
    <property type="protein sequence ID" value="KIH85657.1"/>
    <property type="molecule type" value="Genomic_DNA"/>
</dbReference>
<dbReference type="InterPro" id="IPR044862">
    <property type="entry name" value="Pro_4_hyd_alph_FE2OG_OXY"/>
</dbReference>
<dbReference type="Pfam" id="PF13640">
    <property type="entry name" value="2OG-FeII_Oxy_3"/>
    <property type="match status" value="1"/>
</dbReference>
<dbReference type="Gene3D" id="2.60.120.620">
    <property type="entry name" value="q2cbj1_9rhob like domain"/>
    <property type="match status" value="1"/>
</dbReference>
<dbReference type="STRING" id="226910.UCMB321_0633"/>
<reference evidence="2 3" key="1">
    <citation type="submission" date="2015-01" db="EMBL/GenBank/DDBJ databases">
        <title>Complete genome of Pseudomonas batumici UCM B-321 producer of the batumin antibiotic with strong antistaphilococcal and potential anticancer activity.</title>
        <authorList>
            <person name="Klochko V.V."/>
            <person name="Zelena L.B."/>
            <person name="Elena K.A."/>
            <person name="Reva O.N."/>
        </authorList>
    </citation>
    <scope>NUCLEOTIDE SEQUENCE [LARGE SCALE GENOMIC DNA]</scope>
    <source>
        <strain evidence="2 3">UCM B-321</strain>
    </source>
</reference>
<organism evidence="2 3">
    <name type="scientific">Pseudomonas batumici</name>
    <dbReference type="NCBI Taxonomy" id="226910"/>
    <lineage>
        <taxon>Bacteria</taxon>
        <taxon>Pseudomonadati</taxon>
        <taxon>Pseudomonadota</taxon>
        <taxon>Gammaproteobacteria</taxon>
        <taxon>Pseudomonadales</taxon>
        <taxon>Pseudomonadaceae</taxon>
        <taxon>Pseudomonas</taxon>
    </lineage>
</organism>
<dbReference type="AlphaFoldDB" id="A0A0C2IL86"/>
<accession>A0A0C2IL86</accession>
<protein>
    <submittedName>
        <fullName evidence="2">NikM protein</fullName>
    </submittedName>
</protein>